<comment type="caution">
    <text evidence="1">The sequence shown here is derived from an EMBL/GenBank/DDBJ whole genome shotgun (WGS) entry which is preliminary data.</text>
</comment>
<reference evidence="1 2" key="1">
    <citation type="submission" date="2017-03" db="EMBL/GenBank/DDBJ databases">
        <title>Genomes of endolithic fungi from Antarctica.</title>
        <authorList>
            <person name="Coleine C."/>
            <person name="Masonjones S."/>
            <person name="Stajich J.E."/>
        </authorList>
    </citation>
    <scope>NUCLEOTIDE SEQUENCE [LARGE SCALE GENOMIC DNA]</scope>
    <source>
        <strain evidence="1 2">CCFEE 5184</strain>
    </source>
</reference>
<protein>
    <submittedName>
        <fullName evidence="1">Uncharacterized protein</fullName>
    </submittedName>
</protein>
<keyword evidence="2" id="KW-1185">Reference proteome</keyword>
<dbReference type="EMBL" id="NAJQ01000548">
    <property type="protein sequence ID" value="TKA67812.1"/>
    <property type="molecule type" value="Genomic_DNA"/>
</dbReference>
<sequence>MSGAQQRASSLAAESAHLLNDALSDLARAILLVRLSGHLGLAEFFEPDLDAIVANHVLGTIQLREIQANASRLVSPGLYDHVPWLLDQLAEREIDYALLRLQLAFQLARETERELLAADVGHLTERWALYWELDREVDEEMEAERNAEAAEITTADFRGLSESGAWVLLPKRGMPRLRACEVR</sequence>
<name>A0A4U0WVT2_9PEZI</name>
<evidence type="ECO:0000313" key="1">
    <source>
        <dbReference type="EMBL" id="TKA67812.1"/>
    </source>
</evidence>
<proteinExistence type="predicted"/>
<dbReference type="Proteomes" id="UP000309340">
    <property type="component" value="Unassembled WGS sequence"/>
</dbReference>
<dbReference type="AlphaFoldDB" id="A0A4U0WVT2"/>
<evidence type="ECO:0000313" key="2">
    <source>
        <dbReference type="Proteomes" id="UP000309340"/>
    </source>
</evidence>
<organism evidence="1 2">
    <name type="scientific">Friedmanniomyces simplex</name>
    <dbReference type="NCBI Taxonomy" id="329884"/>
    <lineage>
        <taxon>Eukaryota</taxon>
        <taxon>Fungi</taxon>
        <taxon>Dikarya</taxon>
        <taxon>Ascomycota</taxon>
        <taxon>Pezizomycotina</taxon>
        <taxon>Dothideomycetes</taxon>
        <taxon>Dothideomycetidae</taxon>
        <taxon>Mycosphaerellales</taxon>
        <taxon>Teratosphaeriaceae</taxon>
        <taxon>Friedmanniomyces</taxon>
    </lineage>
</organism>
<accession>A0A4U0WVT2</accession>
<gene>
    <name evidence="1" type="ORF">B0A55_09047</name>
</gene>